<reference evidence="8" key="1">
    <citation type="thesis" date="2020" institute="ProQuest LLC" country="789 East Eisenhower Parkway, Ann Arbor, MI, USA">
        <title>Comparative Genomics and Chromosome Evolution.</title>
        <authorList>
            <person name="Mudd A.B."/>
        </authorList>
    </citation>
    <scope>NUCLEOTIDE SEQUENCE</scope>
    <source>
        <strain evidence="8">Female2</strain>
        <tissue evidence="8">Blood</tissue>
    </source>
</reference>
<dbReference type="GO" id="GO:0008270">
    <property type="term" value="F:zinc ion binding"/>
    <property type="evidence" value="ECO:0007669"/>
    <property type="project" value="UniProtKB-KW"/>
</dbReference>
<dbReference type="AlphaFoldDB" id="A0A8T2KEZ9"/>
<protein>
    <recommendedName>
        <fullName evidence="10">Tripartite motif-containing 14</fullName>
    </recommendedName>
</protein>
<evidence type="ECO:0000313" key="9">
    <source>
        <dbReference type="Proteomes" id="UP000812440"/>
    </source>
</evidence>
<dbReference type="Gene3D" id="3.30.160.60">
    <property type="entry name" value="Classic Zinc Finger"/>
    <property type="match status" value="1"/>
</dbReference>
<dbReference type="Gene3D" id="2.60.120.920">
    <property type="match status" value="1"/>
</dbReference>
<dbReference type="Pfam" id="PF00622">
    <property type="entry name" value="SPRY"/>
    <property type="match status" value="1"/>
</dbReference>
<proteinExistence type="predicted"/>
<accession>A0A8T2KEZ9</accession>
<dbReference type="PRINTS" id="PR01407">
    <property type="entry name" value="BUTYPHLNCDUF"/>
</dbReference>
<keyword evidence="2 5" id="KW-0863">Zinc-finger</keyword>
<dbReference type="SUPFAM" id="SSF57845">
    <property type="entry name" value="B-box zinc-binding domain"/>
    <property type="match status" value="1"/>
</dbReference>
<name>A0A8T2KEZ9_9PIPI</name>
<dbReference type="InterPro" id="IPR051051">
    <property type="entry name" value="E3_ubiq-ligase_TRIM/RNF"/>
</dbReference>
<dbReference type="Pfam" id="PF13765">
    <property type="entry name" value="PRY"/>
    <property type="match status" value="1"/>
</dbReference>
<dbReference type="GO" id="GO:0005737">
    <property type="term" value="C:cytoplasm"/>
    <property type="evidence" value="ECO:0007669"/>
    <property type="project" value="UniProtKB-ARBA"/>
</dbReference>
<dbReference type="InterPro" id="IPR043136">
    <property type="entry name" value="B30.2/SPRY_sf"/>
</dbReference>
<feature type="domain" description="B box-type" evidence="6">
    <location>
        <begin position="11"/>
        <end position="48"/>
    </location>
</feature>
<dbReference type="PROSITE" id="PS50188">
    <property type="entry name" value="B302_SPRY"/>
    <property type="match status" value="1"/>
</dbReference>
<dbReference type="SMART" id="SM00336">
    <property type="entry name" value="BBOX"/>
    <property type="match status" value="1"/>
</dbReference>
<dbReference type="CDD" id="cd19768">
    <property type="entry name" value="Bbox2_TRIM14"/>
    <property type="match status" value="1"/>
</dbReference>
<gene>
    <name evidence="8" type="ORF">GDO86_001247</name>
</gene>
<dbReference type="InterPro" id="IPR000315">
    <property type="entry name" value="Znf_B-box"/>
</dbReference>
<feature type="domain" description="B30.2/SPRY" evidence="7">
    <location>
        <begin position="236"/>
        <end position="429"/>
    </location>
</feature>
<dbReference type="PANTHER" id="PTHR25465:SF11">
    <property type="entry name" value="TRIPARTITE MOTIF CONTAINING 14"/>
    <property type="match status" value="1"/>
</dbReference>
<dbReference type="InterPro" id="IPR006574">
    <property type="entry name" value="PRY"/>
</dbReference>
<dbReference type="OrthoDB" id="6105938at2759"/>
<dbReference type="Proteomes" id="UP000812440">
    <property type="component" value="Chromosome 1"/>
</dbReference>
<dbReference type="InterPro" id="IPR013320">
    <property type="entry name" value="ConA-like_dom_sf"/>
</dbReference>
<evidence type="ECO:0000313" key="8">
    <source>
        <dbReference type="EMBL" id="KAG8454952.1"/>
    </source>
</evidence>
<dbReference type="SMART" id="SM00449">
    <property type="entry name" value="SPRY"/>
    <property type="match status" value="1"/>
</dbReference>
<sequence>MRAMMGGSRCCPEHKERVVELFCNMCKMCICTICPLLGTHQGHTVRLIEEAAQNMKNLTSRCLKQLDQKKNHILGNIQHIELAAADLKAHTLASIESLTVKFAELRLLLDEEEKLSKKFMEDKTKLALWAYDSHIESCREHISNIDNFSSRTRCIEHQTDAITLIKEYVFAEEEMLRHMSPADQIHPVPVTFGHIENYFNSFTEAIKISVKEPLGKRLKNSIFSSPSVASHLKPGSLVEIKSYADRSLFLKDGRCPTLNPDTMHSRLRLSDDLLTVYCAWFGRFNSGEPQRFDKLLQVMSRDCFYSGSHYWEVDLSQAGQGWWIGITYPSIKRKGDSEYSRLGWNIGSWCIKRYEHEHWAFHKGERTPLHLDITPERVGVFLDYESGVLSFYDVTSGMKMLHTFRCKFTESVYPALRLWGGSITMHRLN</sequence>
<evidence type="ECO:0000256" key="4">
    <source>
        <dbReference type="ARBA" id="ARBA00023054"/>
    </source>
</evidence>
<keyword evidence="9" id="KW-1185">Reference proteome</keyword>
<evidence type="ECO:0000256" key="1">
    <source>
        <dbReference type="ARBA" id="ARBA00022723"/>
    </source>
</evidence>
<dbReference type="InterPro" id="IPR001870">
    <property type="entry name" value="B30.2/SPRY"/>
</dbReference>
<evidence type="ECO:0008006" key="10">
    <source>
        <dbReference type="Google" id="ProtNLM"/>
    </source>
</evidence>
<dbReference type="InterPro" id="IPR003879">
    <property type="entry name" value="Butyrophylin_SPRY"/>
</dbReference>
<keyword evidence="4" id="KW-0175">Coiled coil</keyword>
<dbReference type="SUPFAM" id="SSF49899">
    <property type="entry name" value="Concanavalin A-like lectins/glucanases"/>
    <property type="match status" value="1"/>
</dbReference>
<organism evidence="8 9">
    <name type="scientific">Hymenochirus boettgeri</name>
    <name type="common">Congo dwarf clawed frog</name>
    <dbReference type="NCBI Taxonomy" id="247094"/>
    <lineage>
        <taxon>Eukaryota</taxon>
        <taxon>Metazoa</taxon>
        <taxon>Chordata</taxon>
        <taxon>Craniata</taxon>
        <taxon>Vertebrata</taxon>
        <taxon>Euteleostomi</taxon>
        <taxon>Amphibia</taxon>
        <taxon>Batrachia</taxon>
        <taxon>Anura</taxon>
        <taxon>Pipoidea</taxon>
        <taxon>Pipidae</taxon>
        <taxon>Pipinae</taxon>
        <taxon>Hymenochirus</taxon>
    </lineage>
</organism>
<dbReference type="SMART" id="SM00589">
    <property type="entry name" value="PRY"/>
    <property type="match status" value="1"/>
</dbReference>
<dbReference type="EMBL" id="JAACNH010000001">
    <property type="protein sequence ID" value="KAG8454952.1"/>
    <property type="molecule type" value="Genomic_DNA"/>
</dbReference>
<evidence type="ECO:0000259" key="6">
    <source>
        <dbReference type="PROSITE" id="PS50119"/>
    </source>
</evidence>
<dbReference type="Pfam" id="PF00643">
    <property type="entry name" value="zf-B_box"/>
    <property type="match status" value="1"/>
</dbReference>
<evidence type="ECO:0000256" key="2">
    <source>
        <dbReference type="ARBA" id="ARBA00022771"/>
    </source>
</evidence>
<evidence type="ECO:0000259" key="7">
    <source>
        <dbReference type="PROSITE" id="PS50188"/>
    </source>
</evidence>
<dbReference type="PANTHER" id="PTHR25465">
    <property type="entry name" value="B-BOX DOMAIN CONTAINING"/>
    <property type="match status" value="1"/>
</dbReference>
<keyword evidence="3" id="KW-0862">Zinc</keyword>
<dbReference type="InterPro" id="IPR003877">
    <property type="entry name" value="SPRY_dom"/>
</dbReference>
<dbReference type="PROSITE" id="PS50119">
    <property type="entry name" value="ZF_BBOX"/>
    <property type="match status" value="1"/>
</dbReference>
<comment type="caution">
    <text evidence="8">The sequence shown here is derived from an EMBL/GenBank/DDBJ whole genome shotgun (WGS) entry which is preliminary data.</text>
</comment>
<evidence type="ECO:0000256" key="5">
    <source>
        <dbReference type="PROSITE-ProRule" id="PRU00024"/>
    </source>
</evidence>
<keyword evidence="1" id="KW-0479">Metal-binding</keyword>
<evidence type="ECO:0000256" key="3">
    <source>
        <dbReference type="ARBA" id="ARBA00022833"/>
    </source>
</evidence>